<dbReference type="InterPro" id="IPR004763">
    <property type="entry name" value="CusA-like"/>
</dbReference>
<feature type="transmembrane region" description="Helical" evidence="8">
    <location>
        <begin position="474"/>
        <end position="499"/>
    </location>
</feature>
<dbReference type="Pfam" id="PF00873">
    <property type="entry name" value="ACR_tran"/>
    <property type="match status" value="1"/>
</dbReference>
<evidence type="ECO:0000256" key="4">
    <source>
        <dbReference type="ARBA" id="ARBA00022475"/>
    </source>
</evidence>
<reference evidence="9 10" key="1">
    <citation type="journal article" date="2013" name="ISME J.">
        <title>By their genes ye shall know them: genomic signatures of predatory bacteria.</title>
        <authorList>
            <person name="Pasternak Z."/>
            <person name="Pietrokovski S."/>
            <person name="Rotem O."/>
            <person name="Gophna U."/>
            <person name="Lurie-Weinberger M.N."/>
            <person name="Jurkevitch E."/>
        </authorList>
    </citation>
    <scope>NUCLEOTIDE SEQUENCE [LARGE SCALE GENOMIC DNA]</scope>
    <source>
        <strain evidence="9 10">JSS</strain>
    </source>
</reference>
<dbReference type="PANTHER" id="PTHR32063">
    <property type="match status" value="1"/>
</dbReference>
<dbReference type="Gene3D" id="3.30.70.1430">
    <property type="entry name" value="Multidrug efflux transporter AcrB pore domain"/>
    <property type="match status" value="2"/>
</dbReference>
<name>M4VNP2_9BACT</name>
<dbReference type="Gene3D" id="3.30.70.1440">
    <property type="entry name" value="Multidrug efflux transporter AcrB pore domain"/>
    <property type="match status" value="1"/>
</dbReference>
<keyword evidence="3" id="KW-0813">Transport</keyword>
<feature type="transmembrane region" description="Helical" evidence="8">
    <location>
        <begin position="444"/>
        <end position="462"/>
    </location>
</feature>
<dbReference type="eggNOG" id="COG3696">
    <property type="taxonomic scope" value="Bacteria"/>
</dbReference>
<dbReference type="Proteomes" id="UP000012040">
    <property type="component" value="Chromosome"/>
</dbReference>
<dbReference type="PRINTS" id="PR00702">
    <property type="entry name" value="ACRIFLAVINRP"/>
</dbReference>
<accession>M4VNP2</accession>
<dbReference type="AlphaFoldDB" id="M4VNP2"/>
<dbReference type="NCBIfam" id="TIGR00914">
    <property type="entry name" value="2A0601"/>
    <property type="match status" value="1"/>
</dbReference>
<dbReference type="InterPro" id="IPR001036">
    <property type="entry name" value="Acrflvin-R"/>
</dbReference>
<dbReference type="STRING" id="1184267.A11Q_509"/>
<feature type="transmembrane region" description="Helical" evidence="8">
    <location>
        <begin position="363"/>
        <end position="383"/>
    </location>
</feature>
<protein>
    <submittedName>
        <fullName evidence="9">Cation efflux system protein, AcrB/AcrD/AcrF family protein</fullName>
    </submittedName>
</protein>
<evidence type="ECO:0000256" key="7">
    <source>
        <dbReference type="ARBA" id="ARBA00023136"/>
    </source>
</evidence>
<keyword evidence="6 8" id="KW-1133">Transmembrane helix</keyword>
<proteinExistence type="inferred from homology"/>
<evidence type="ECO:0000313" key="10">
    <source>
        <dbReference type="Proteomes" id="UP000012040"/>
    </source>
</evidence>
<feature type="transmembrane region" description="Helical" evidence="8">
    <location>
        <begin position="917"/>
        <end position="944"/>
    </location>
</feature>
<dbReference type="HOGENOM" id="CLU_002755_1_2_7"/>
<evidence type="ECO:0000256" key="3">
    <source>
        <dbReference type="ARBA" id="ARBA00022448"/>
    </source>
</evidence>
<dbReference type="Gene3D" id="1.20.1640.10">
    <property type="entry name" value="Multidrug efflux transporter AcrB transmembrane domain"/>
    <property type="match status" value="2"/>
</dbReference>
<dbReference type="KEGG" id="bex:A11Q_509"/>
<feature type="transmembrane region" description="Helical" evidence="8">
    <location>
        <begin position="997"/>
        <end position="1021"/>
    </location>
</feature>
<gene>
    <name evidence="9" type="ORF">A11Q_509</name>
</gene>
<evidence type="ECO:0000256" key="2">
    <source>
        <dbReference type="ARBA" id="ARBA00010942"/>
    </source>
</evidence>
<feature type="transmembrane region" description="Helical" evidence="8">
    <location>
        <begin position="531"/>
        <end position="552"/>
    </location>
</feature>
<evidence type="ECO:0000313" key="9">
    <source>
        <dbReference type="EMBL" id="AGH94729.1"/>
    </source>
</evidence>
<organism evidence="9 10">
    <name type="scientific">Pseudobdellovibrio exovorus JSS</name>
    <dbReference type="NCBI Taxonomy" id="1184267"/>
    <lineage>
        <taxon>Bacteria</taxon>
        <taxon>Pseudomonadati</taxon>
        <taxon>Bdellovibrionota</taxon>
        <taxon>Bdellovibrionia</taxon>
        <taxon>Bdellovibrionales</taxon>
        <taxon>Pseudobdellovibrionaceae</taxon>
        <taxon>Pseudobdellovibrio</taxon>
    </lineage>
</organism>
<keyword evidence="4" id="KW-1003">Cell membrane</keyword>
<dbReference type="RefSeq" id="WP_015469219.1">
    <property type="nucleotide sequence ID" value="NC_020813.1"/>
</dbReference>
<dbReference type="PANTHER" id="PTHR32063:SF4">
    <property type="entry name" value="SLR6043 PROTEIN"/>
    <property type="match status" value="1"/>
</dbReference>
<dbReference type="SUPFAM" id="SSF82693">
    <property type="entry name" value="Multidrug efflux transporter AcrB pore domain, PN1, PN2, PC1 and PC2 subdomains"/>
    <property type="match status" value="2"/>
</dbReference>
<evidence type="ECO:0000256" key="8">
    <source>
        <dbReference type="SAM" id="Phobius"/>
    </source>
</evidence>
<dbReference type="SUPFAM" id="SSF82866">
    <property type="entry name" value="Multidrug efflux transporter AcrB transmembrane domain"/>
    <property type="match status" value="2"/>
</dbReference>
<dbReference type="PATRIC" id="fig|1184267.3.peg.518"/>
<keyword evidence="10" id="KW-1185">Reference proteome</keyword>
<feature type="transmembrane region" description="Helical" evidence="8">
    <location>
        <begin position="12"/>
        <end position="34"/>
    </location>
</feature>
<dbReference type="GO" id="GO:0042910">
    <property type="term" value="F:xenobiotic transmembrane transporter activity"/>
    <property type="evidence" value="ECO:0007669"/>
    <property type="project" value="TreeGrafter"/>
</dbReference>
<feature type="transmembrane region" description="Helical" evidence="8">
    <location>
        <begin position="893"/>
        <end position="911"/>
    </location>
</feature>
<dbReference type="EMBL" id="CP003537">
    <property type="protein sequence ID" value="AGH94729.1"/>
    <property type="molecule type" value="Genomic_DNA"/>
</dbReference>
<feature type="transmembrane region" description="Helical" evidence="8">
    <location>
        <begin position="865"/>
        <end position="881"/>
    </location>
</feature>
<dbReference type="GO" id="GO:0008324">
    <property type="term" value="F:monoatomic cation transmembrane transporter activity"/>
    <property type="evidence" value="ECO:0007669"/>
    <property type="project" value="InterPro"/>
</dbReference>
<dbReference type="Gene3D" id="3.30.2090.10">
    <property type="entry name" value="Multidrug efflux transporter AcrB TolC docking domain, DN and DC subdomains"/>
    <property type="match status" value="2"/>
</dbReference>
<comment type="similarity">
    <text evidence="2">Belongs to the resistance-nodulation-cell division (RND) (TC 2.A.6) family.</text>
</comment>
<evidence type="ECO:0000256" key="6">
    <source>
        <dbReference type="ARBA" id="ARBA00022989"/>
    </source>
</evidence>
<evidence type="ECO:0000256" key="5">
    <source>
        <dbReference type="ARBA" id="ARBA00022692"/>
    </source>
</evidence>
<dbReference type="GO" id="GO:0005886">
    <property type="term" value="C:plasma membrane"/>
    <property type="evidence" value="ECO:0007669"/>
    <property type="project" value="UniProtKB-SubCell"/>
</dbReference>
<comment type="subcellular location">
    <subcellularLocation>
        <location evidence="1">Cell membrane</location>
        <topology evidence="1">Multi-pass membrane protein</topology>
    </subcellularLocation>
</comment>
<keyword evidence="5 8" id="KW-0812">Transmembrane</keyword>
<evidence type="ECO:0000256" key="1">
    <source>
        <dbReference type="ARBA" id="ARBA00004651"/>
    </source>
</evidence>
<dbReference type="Gene3D" id="3.30.70.1320">
    <property type="entry name" value="Multidrug efflux transporter AcrB pore domain like"/>
    <property type="match status" value="1"/>
</dbReference>
<feature type="transmembrane region" description="Helical" evidence="8">
    <location>
        <begin position="965"/>
        <end position="985"/>
    </location>
</feature>
<sequence length="1045" mass="114878">MLNSIIRFSLNHRLLVVSLTALLIVYGSISVLNLPIDVFPDITKPTVTIMTEGHGMAPEEVETRVTYPIESYLNGIPGVERLRSQSGIGLSVIYVEFEWGTDIYRNRQLVQEKLNLAQEQLPLGVKPIMGPIGSLMGQIQQIAVTTESEQVSPMELRNLAEWVIRPRLMTIQGVSQIISIGGGLKQYQILVSAEKLNRYQLTIEDLDKELTVISQNTTGGFLEKEGQEFLVRNIGVVNDVDDIKQTLVGMHFGRPVLVSDIADVQEAPRLKRGDGSFNGHPAVIMTVQKQPGADTVKITESVEKAIAELQPAMPAGVKINPDVFKQANFIENSIKGIQGKLKMGTVLVFVILFIFLANLRMSAITLTAIPVSFLATAIIFKYFGLSVNTMTLGGLAIAIGELVDDSIVDVENVFRRLRENAKSANPLPKLKVIFEASSEVRNSIVLATVIIALVFLPLFNLTGLEGRLFAPLGIAYLTALISSLIVSLTLTPVLCSYFLKIDEKKEHHDTAFLTFLKNVDRKILQWALPRSNAILGGSVVLLVGALSLIPFMGRDFLPQFNEGTAMISLVAPPGISLTESNAMGLKAEKILLEIPEIKSVSRRTGRAEMDEHAMGVNVSELDVDFKGDGRSRDVVLNDVRDKLKAAMPEAGINVGQPISHLIDHMLSGVTSALAIKIFGPDLVTLREKSIELQEAIKDIDGLVDLRIEQQGLIPQVKVQVLRDEAAKFGLSAGEVTHLLESAFNGKTVAQIMEETRIYDVFLQFDQSSRTSIETMQKTVLKIMPDGRKVFLEDVADVYETYGPNEINRENNQRRIVISANVSGRDLGSLVSDIQQRVQQDVKLPEGYYVIYGGQFESQQQATRNILLFGIISILGIALVLYSHFKSQAITAQIMATIPLAFIGGIVLLFFTDRSVTVASLVGFITLCGVASRNGIMMISHYLHLMKYENEKFSMDMIIRGSQERLSPVMMTAFVASLALLPLVFAKGQPGSEILHPVAVVIVGGLLSSTLLDIIVTPTLFYRFGRKSAEAYVNPKLNEQLTKETI</sequence>
<dbReference type="SUPFAM" id="SSF82714">
    <property type="entry name" value="Multidrug efflux transporter AcrB TolC docking domain, DN and DC subdomains"/>
    <property type="match status" value="2"/>
</dbReference>
<dbReference type="InterPro" id="IPR027463">
    <property type="entry name" value="AcrB_DN_DC_subdom"/>
</dbReference>
<dbReference type="OrthoDB" id="5287521at2"/>
<keyword evidence="7 8" id="KW-0472">Membrane</keyword>